<evidence type="ECO:0000313" key="2">
    <source>
        <dbReference type="Proteomes" id="UP000616151"/>
    </source>
</evidence>
<sequence length="87" mass="9616">MPKAYFEPKTLAELGAVLERAKAILARRGEDTPINMDWVARRILELASQGIPPEQILAQVMKPLSPFDAGLKTTEIKISFSPNQPCP</sequence>
<dbReference type="EMBL" id="JAENHL010000006">
    <property type="protein sequence ID" value="MBK1866790.1"/>
    <property type="molecule type" value="Genomic_DNA"/>
</dbReference>
<gene>
    <name evidence="1" type="ORF">JHL16_10535</name>
</gene>
<dbReference type="Proteomes" id="UP000616151">
    <property type="component" value="Unassembled WGS sequence"/>
</dbReference>
<reference evidence="1" key="1">
    <citation type="submission" date="2021-01" db="EMBL/GenBank/DDBJ databases">
        <authorList>
            <person name="Sun Q."/>
        </authorList>
    </citation>
    <scope>NUCLEOTIDE SEQUENCE</scope>
    <source>
        <strain evidence="1">YIM B02566</strain>
    </source>
</reference>
<organism evidence="1 2">
    <name type="scientific">Taklimakanibacter albus</name>
    <dbReference type="NCBI Taxonomy" id="2800327"/>
    <lineage>
        <taxon>Bacteria</taxon>
        <taxon>Pseudomonadati</taxon>
        <taxon>Pseudomonadota</taxon>
        <taxon>Alphaproteobacteria</taxon>
        <taxon>Hyphomicrobiales</taxon>
        <taxon>Aestuariivirgaceae</taxon>
        <taxon>Taklimakanibacter</taxon>
    </lineage>
</organism>
<name>A0ACC5R2F9_9HYPH</name>
<comment type="caution">
    <text evidence="1">The sequence shown here is derived from an EMBL/GenBank/DDBJ whole genome shotgun (WGS) entry which is preliminary data.</text>
</comment>
<evidence type="ECO:0000313" key="1">
    <source>
        <dbReference type="EMBL" id="MBK1866790.1"/>
    </source>
</evidence>
<keyword evidence="2" id="KW-1185">Reference proteome</keyword>
<protein>
    <submittedName>
        <fullName evidence="1">Uncharacterized protein</fullName>
    </submittedName>
</protein>
<accession>A0ACC5R2F9</accession>
<proteinExistence type="predicted"/>